<dbReference type="AlphaFoldDB" id="A0A8X6UBI3"/>
<keyword evidence="2" id="KW-1185">Reference proteome</keyword>
<evidence type="ECO:0000313" key="1">
    <source>
        <dbReference type="EMBL" id="GFU13268.1"/>
    </source>
</evidence>
<dbReference type="EMBL" id="BMAW01029693">
    <property type="protein sequence ID" value="GFU13268.1"/>
    <property type="molecule type" value="Genomic_DNA"/>
</dbReference>
<protein>
    <submittedName>
        <fullName evidence="1">Uncharacterized protein</fullName>
    </submittedName>
</protein>
<organism evidence="1 2">
    <name type="scientific">Nephila pilipes</name>
    <name type="common">Giant wood spider</name>
    <name type="synonym">Nephila maculata</name>
    <dbReference type="NCBI Taxonomy" id="299642"/>
    <lineage>
        <taxon>Eukaryota</taxon>
        <taxon>Metazoa</taxon>
        <taxon>Ecdysozoa</taxon>
        <taxon>Arthropoda</taxon>
        <taxon>Chelicerata</taxon>
        <taxon>Arachnida</taxon>
        <taxon>Araneae</taxon>
        <taxon>Araneomorphae</taxon>
        <taxon>Entelegynae</taxon>
        <taxon>Araneoidea</taxon>
        <taxon>Nephilidae</taxon>
        <taxon>Nephila</taxon>
    </lineage>
</organism>
<name>A0A8X6UBI3_NEPPI</name>
<comment type="caution">
    <text evidence="1">The sequence shown here is derived from an EMBL/GenBank/DDBJ whole genome shotgun (WGS) entry which is preliminary data.</text>
</comment>
<evidence type="ECO:0000313" key="2">
    <source>
        <dbReference type="Proteomes" id="UP000887013"/>
    </source>
</evidence>
<dbReference type="Proteomes" id="UP000887013">
    <property type="component" value="Unassembled WGS sequence"/>
</dbReference>
<proteinExistence type="predicted"/>
<gene>
    <name evidence="1" type="ORF">NPIL_510531</name>
</gene>
<sequence>MSTKKKKGFYFKNLILQNESFLSDEHFHEQKGGSRSNLAREGKKRLRAFVATEVVQTIHHRVMALVGGAHLRLQIQLNTKTFQRKILEDESFSRFKRYSDFMSTYQNYLDSGEGLENNLRA</sequence>
<accession>A0A8X6UBI3</accession>
<reference evidence="1" key="1">
    <citation type="submission" date="2020-08" db="EMBL/GenBank/DDBJ databases">
        <title>Multicomponent nature underlies the extraordinary mechanical properties of spider dragline silk.</title>
        <authorList>
            <person name="Kono N."/>
            <person name="Nakamura H."/>
            <person name="Mori M."/>
            <person name="Yoshida Y."/>
            <person name="Ohtoshi R."/>
            <person name="Malay A.D."/>
            <person name="Moran D.A.P."/>
            <person name="Tomita M."/>
            <person name="Numata K."/>
            <person name="Arakawa K."/>
        </authorList>
    </citation>
    <scope>NUCLEOTIDE SEQUENCE</scope>
</reference>